<evidence type="ECO:0000313" key="1">
    <source>
        <dbReference type="EMBL" id="CAF9933669.1"/>
    </source>
</evidence>
<dbReference type="PANTHER" id="PTHR31642">
    <property type="entry name" value="TRICHOTHECENE 3-O-ACETYLTRANSFERASE"/>
    <property type="match status" value="1"/>
</dbReference>
<reference evidence="1" key="1">
    <citation type="submission" date="2021-03" db="EMBL/GenBank/DDBJ databases">
        <authorList>
            <person name="Tagirdzhanova G."/>
        </authorList>
    </citation>
    <scope>NUCLEOTIDE SEQUENCE</scope>
</reference>
<keyword evidence="2" id="KW-1185">Reference proteome</keyword>
<dbReference type="GO" id="GO:0016747">
    <property type="term" value="F:acyltransferase activity, transferring groups other than amino-acyl groups"/>
    <property type="evidence" value="ECO:0007669"/>
    <property type="project" value="TreeGrafter"/>
</dbReference>
<gene>
    <name evidence="1" type="ORF">HETSPECPRED_008736</name>
</gene>
<dbReference type="PANTHER" id="PTHR31642:SF315">
    <property type="entry name" value="ACYLTRANSFERASE EASC"/>
    <property type="match status" value="1"/>
</dbReference>
<sequence length="481" mass="53482">MSHPSRGDRFPPAVEVVVKPSTIIKSHVIQLPPVDQFQIRCYAPFLLAFRLDPQADPFRVFWELRCGLSDALSEYPFLAGRVVVEDPERNRIAIRVSSEDGVGFKYQSLQGGGHAQPFPTFNELEKEHFPPSKLPFWLLGVPELLPTNSANPCLLLQANFMDGGVLLSFNPHHSTSDLTGWTVFLRSWAKHTAAAAKASRIATNRLMDIQDRSPLFRTINETPLRECPELVQNDDAAAYMAALTAALNPTPANVVSSYWYFSAASLSALKASCQPADSHTSAWISTNDALCAFFWRHISLARQLSPANNASSSFNIPCDVRSRVIPQLAQEYVGNAVVHATFSLPLSELYSDAPASLYRAASALRVALSKIDDRRVRSLYGVFDALPHVGAARYAMDLDPGPDFYITTLAGQDWHQHDWGCQLRKLAGLRSALLHAITGLNIVFPRLPDGGLEVFTRYEEEVFERLKADHSFRRYAELRCA</sequence>
<dbReference type="InterPro" id="IPR023213">
    <property type="entry name" value="CAT-like_dom_sf"/>
</dbReference>
<evidence type="ECO:0000313" key="2">
    <source>
        <dbReference type="Proteomes" id="UP000664521"/>
    </source>
</evidence>
<dbReference type="EMBL" id="CAJPDS010000069">
    <property type="protein sequence ID" value="CAF9933669.1"/>
    <property type="molecule type" value="Genomic_DNA"/>
</dbReference>
<accession>A0A8H3IYW2</accession>
<comment type="caution">
    <text evidence="1">The sequence shown here is derived from an EMBL/GenBank/DDBJ whole genome shotgun (WGS) entry which is preliminary data.</text>
</comment>
<organism evidence="1 2">
    <name type="scientific">Heterodermia speciosa</name>
    <dbReference type="NCBI Taxonomy" id="116794"/>
    <lineage>
        <taxon>Eukaryota</taxon>
        <taxon>Fungi</taxon>
        <taxon>Dikarya</taxon>
        <taxon>Ascomycota</taxon>
        <taxon>Pezizomycotina</taxon>
        <taxon>Lecanoromycetes</taxon>
        <taxon>OSLEUM clade</taxon>
        <taxon>Lecanoromycetidae</taxon>
        <taxon>Caliciales</taxon>
        <taxon>Physciaceae</taxon>
        <taxon>Heterodermia</taxon>
    </lineage>
</organism>
<dbReference type="AlphaFoldDB" id="A0A8H3IYW2"/>
<proteinExistence type="predicted"/>
<dbReference type="Proteomes" id="UP000664521">
    <property type="component" value="Unassembled WGS sequence"/>
</dbReference>
<dbReference type="OrthoDB" id="1862401at2759"/>
<dbReference type="Gene3D" id="3.30.559.10">
    <property type="entry name" value="Chloramphenicol acetyltransferase-like domain"/>
    <property type="match status" value="2"/>
</dbReference>
<protein>
    <submittedName>
        <fullName evidence="1">Uncharacterized protein</fullName>
    </submittedName>
</protein>
<name>A0A8H3IYW2_9LECA</name>
<dbReference type="Pfam" id="PF02458">
    <property type="entry name" value="Transferase"/>
    <property type="match status" value="1"/>
</dbReference>
<dbReference type="InterPro" id="IPR050317">
    <property type="entry name" value="Plant_Fungal_Acyltransferase"/>
</dbReference>